<evidence type="ECO:0000313" key="1">
    <source>
        <dbReference type="EMBL" id="OGN06478.1"/>
    </source>
</evidence>
<dbReference type="AlphaFoldDB" id="A0A1F8F1B5"/>
<sequence length="93" mass="11201">MPEMAKKILSKHSMWPRYFNDKNSFFVDKPEDKNKEAIRLGLTHYVDDELRVINILNDVPNKFLFDPFNVLEKANYYTSVKSWSEFKKHLFNK</sequence>
<dbReference type="EMBL" id="MGJN01000019">
    <property type="protein sequence ID" value="OGN06478.1"/>
    <property type="molecule type" value="Genomic_DNA"/>
</dbReference>
<reference evidence="1 2" key="1">
    <citation type="journal article" date="2016" name="Nat. Commun.">
        <title>Thousands of microbial genomes shed light on interconnected biogeochemical processes in an aquifer system.</title>
        <authorList>
            <person name="Anantharaman K."/>
            <person name="Brown C.T."/>
            <person name="Hug L.A."/>
            <person name="Sharon I."/>
            <person name="Castelle C.J."/>
            <person name="Probst A.J."/>
            <person name="Thomas B.C."/>
            <person name="Singh A."/>
            <person name="Wilkins M.J."/>
            <person name="Karaoz U."/>
            <person name="Brodie E.L."/>
            <person name="Williams K.H."/>
            <person name="Hubbard S.S."/>
            <person name="Banfield J.F."/>
        </authorList>
    </citation>
    <scope>NUCLEOTIDE SEQUENCE [LARGE SCALE GENOMIC DNA]</scope>
</reference>
<gene>
    <name evidence="1" type="ORF">A3B86_03465</name>
</gene>
<comment type="caution">
    <text evidence="1">The sequence shown here is derived from an EMBL/GenBank/DDBJ whole genome shotgun (WGS) entry which is preliminary data.</text>
</comment>
<dbReference type="Proteomes" id="UP000176834">
    <property type="component" value="Unassembled WGS sequence"/>
</dbReference>
<evidence type="ECO:0000313" key="2">
    <source>
        <dbReference type="Proteomes" id="UP000176834"/>
    </source>
</evidence>
<organism evidence="1 2">
    <name type="scientific">Candidatus Yanofskybacteria bacterium RIFCSPHIGHO2_02_FULL_38_22b</name>
    <dbReference type="NCBI Taxonomy" id="1802673"/>
    <lineage>
        <taxon>Bacteria</taxon>
        <taxon>Candidatus Yanofskyibacteriota</taxon>
    </lineage>
</organism>
<proteinExistence type="predicted"/>
<accession>A0A1F8F1B5</accession>
<name>A0A1F8F1B5_9BACT</name>
<protein>
    <submittedName>
        <fullName evidence="1">Uncharacterized protein</fullName>
    </submittedName>
</protein>